<dbReference type="SUPFAM" id="SSF143744">
    <property type="entry name" value="GlcG-like"/>
    <property type="match status" value="1"/>
</dbReference>
<dbReference type="InterPro" id="IPR038084">
    <property type="entry name" value="PduO/GlcC-like_sf"/>
</dbReference>
<evidence type="ECO:0000313" key="1">
    <source>
        <dbReference type="EMBL" id="MFC3180357.1"/>
    </source>
</evidence>
<dbReference type="PANTHER" id="PTHR34309:SF10">
    <property type="entry name" value="SLR1406 PROTEIN"/>
    <property type="match status" value="1"/>
</dbReference>
<organism evidence="1 2">
    <name type="scientific">Cypionkella sinensis</name>
    <dbReference type="NCBI Taxonomy" id="1756043"/>
    <lineage>
        <taxon>Bacteria</taxon>
        <taxon>Pseudomonadati</taxon>
        <taxon>Pseudomonadota</taxon>
        <taxon>Alphaproteobacteria</taxon>
        <taxon>Rhodobacterales</taxon>
        <taxon>Paracoccaceae</taxon>
        <taxon>Cypionkella</taxon>
    </lineage>
</organism>
<dbReference type="InterPro" id="IPR005624">
    <property type="entry name" value="PduO/GlcC-like"/>
</dbReference>
<gene>
    <name evidence="1" type="ORF">ACFOGH_05110</name>
</gene>
<dbReference type="InterPro" id="IPR052517">
    <property type="entry name" value="GlcG_carb_metab_protein"/>
</dbReference>
<proteinExistence type="predicted"/>
<keyword evidence="2" id="KW-1185">Reference proteome</keyword>
<dbReference type="Pfam" id="PF03928">
    <property type="entry name" value="HbpS-like"/>
    <property type="match status" value="1"/>
</dbReference>
<dbReference type="PANTHER" id="PTHR34309">
    <property type="entry name" value="SLR1406 PROTEIN"/>
    <property type="match status" value="1"/>
</dbReference>
<dbReference type="RefSeq" id="WP_380071983.1">
    <property type="nucleotide sequence ID" value="NZ_JBHRTO010000001.1"/>
</dbReference>
<dbReference type="EMBL" id="JBHRTO010000001">
    <property type="protein sequence ID" value="MFC3180357.1"/>
    <property type="molecule type" value="Genomic_DNA"/>
</dbReference>
<dbReference type="Proteomes" id="UP001595547">
    <property type="component" value="Unassembled WGS sequence"/>
</dbReference>
<name>A0ABV7IZ27_9RHOB</name>
<sequence length="148" mass="15180">MQRAEAAVITQVPMLTAGTALRLVQAAIAHAEAQGWKIAVAVVDPMGVALASCRMDAVTPPIADYALDKAYTAATMRRSTAAYFERMDASPSLRLGLGNRDRLLVWGGGLAIWHGGVVVGGIGVSGAQDFEDVACAEAALAVVGLASG</sequence>
<comment type="caution">
    <text evidence="1">The sequence shown here is derived from an EMBL/GenBank/DDBJ whole genome shotgun (WGS) entry which is preliminary data.</text>
</comment>
<protein>
    <submittedName>
        <fullName evidence="1">Heme-binding protein</fullName>
    </submittedName>
</protein>
<evidence type="ECO:0000313" key="2">
    <source>
        <dbReference type="Proteomes" id="UP001595547"/>
    </source>
</evidence>
<dbReference type="Gene3D" id="3.30.450.150">
    <property type="entry name" value="Haem-degrading domain"/>
    <property type="match status" value="1"/>
</dbReference>
<reference evidence="2" key="1">
    <citation type="journal article" date="2019" name="Int. J. Syst. Evol. Microbiol.">
        <title>The Global Catalogue of Microorganisms (GCM) 10K type strain sequencing project: providing services to taxonomists for standard genome sequencing and annotation.</title>
        <authorList>
            <consortium name="The Broad Institute Genomics Platform"/>
            <consortium name="The Broad Institute Genome Sequencing Center for Infectious Disease"/>
            <person name="Wu L."/>
            <person name="Ma J."/>
        </authorList>
    </citation>
    <scope>NUCLEOTIDE SEQUENCE [LARGE SCALE GENOMIC DNA]</scope>
    <source>
        <strain evidence="2">KCTC 52039</strain>
    </source>
</reference>
<accession>A0ABV7IZ27</accession>